<dbReference type="Proteomes" id="UP001075461">
    <property type="component" value="Unassembled WGS sequence"/>
</dbReference>
<evidence type="ECO:0000259" key="2">
    <source>
        <dbReference type="Pfam" id="PF00350"/>
    </source>
</evidence>
<evidence type="ECO:0000256" key="1">
    <source>
        <dbReference type="SAM" id="Coils"/>
    </source>
</evidence>
<dbReference type="SUPFAM" id="SSF52540">
    <property type="entry name" value="P-loop containing nucleoside triphosphate hydrolases"/>
    <property type="match status" value="1"/>
</dbReference>
<gene>
    <name evidence="3" type="ORF">O6B92_08270</name>
</gene>
<dbReference type="Gene3D" id="3.40.50.300">
    <property type="entry name" value="P-loop containing nucleotide triphosphate hydrolases"/>
    <property type="match status" value="1"/>
</dbReference>
<protein>
    <submittedName>
        <fullName evidence="3">Dynamin family protein</fullName>
    </submittedName>
</protein>
<dbReference type="InterPro" id="IPR045063">
    <property type="entry name" value="Dynamin_N"/>
</dbReference>
<name>A0A9Q4PUC1_9BACT</name>
<organism evidence="3 4">
    <name type="scientific">Campylobacter ureolyticus</name>
    <dbReference type="NCBI Taxonomy" id="827"/>
    <lineage>
        <taxon>Bacteria</taxon>
        <taxon>Pseudomonadati</taxon>
        <taxon>Campylobacterota</taxon>
        <taxon>Epsilonproteobacteria</taxon>
        <taxon>Campylobacterales</taxon>
        <taxon>Campylobacteraceae</taxon>
        <taxon>Campylobacter</taxon>
    </lineage>
</organism>
<reference evidence="3" key="1">
    <citation type="submission" date="2022-12" db="EMBL/GenBank/DDBJ databases">
        <title>Species Delineation and Comparative Genomics within the Campylobacter ureolyticus Complex.</title>
        <authorList>
            <person name="Maki J."/>
            <person name="Howard M."/>
            <person name="Connelly S."/>
            <person name="Hardy D.J."/>
            <person name="Cameron A."/>
        </authorList>
    </citation>
    <scope>NUCLEOTIDE SEQUENCE</scope>
    <source>
        <strain evidence="3">URMC_786</strain>
    </source>
</reference>
<keyword evidence="1" id="KW-0175">Coiled coil</keyword>
<dbReference type="EMBL" id="JAPXGP010000006">
    <property type="protein sequence ID" value="MCZ6162323.1"/>
    <property type="molecule type" value="Genomic_DNA"/>
</dbReference>
<dbReference type="InterPro" id="IPR027417">
    <property type="entry name" value="P-loop_NTPase"/>
</dbReference>
<proteinExistence type="predicted"/>
<dbReference type="Pfam" id="PF00350">
    <property type="entry name" value="Dynamin_N"/>
    <property type="match status" value="1"/>
</dbReference>
<comment type="caution">
    <text evidence="3">The sequence shown here is derived from an EMBL/GenBank/DDBJ whole genome shotgun (WGS) entry which is preliminary data.</text>
</comment>
<evidence type="ECO:0000313" key="4">
    <source>
        <dbReference type="Proteomes" id="UP001075461"/>
    </source>
</evidence>
<accession>A0A9Q4PUC1</accession>
<feature type="domain" description="Dynamin N-terminal" evidence="2">
    <location>
        <begin position="126"/>
        <end position="219"/>
    </location>
</feature>
<evidence type="ECO:0000313" key="3">
    <source>
        <dbReference type="EMBL" id="MCZ6162323.1"/>
    </source>
</evidence>
<dbReference type="AlphaFoldDB" id="A0A9Q4PUC1"/>
<feature type="coiled-coil region" evidence="1">
    <location>
        <begin position="331"/>
        <end position="365"/>
    </location>
</feature>
<sequence>MILDNSIKNFYDSLEKLEVRNKAIDGKISLFEEYMDNFKTNIEQTNTLIDCKNRDLCEYFNSILEKIKLTIKNQNILYSKFLEQEKFKSDLKNKFIVIVYGKVKAGKSYLGNFIAKNSNKSPYYFMYDGSQNKKPIENFKTDEQECTANIQGFEIDSFIWIDTPGFSSVTLKNGELAKEYINSADFIIYISNSDSSFQLDEMKELSELVQNNKKITILLTRSDRVENNEIDGEITTEYSNLTDEERQAIEEQTRNKINQYIANSDFLLGDILSISVKMANNAILNKASQDEFKKSNMPKLYEILTSKVLPKAQKLKNISPYSGLVDFINKLLNGKNSIQNLKNDLNDFECKTNELKNDFEQFKKNLILDMKIYISNLIDEQSD</sequence>
<dbReference type="RefSeq" id="WP_269480560.1">
    <property type="nucleotide sequence ID" value="NZ_JAPXGJ010000005.1"/>
</dbReference>